<evidence type="ECO:0000256" key="1">
    <source>
        <dbReference type="PIRSR" id="PIRSR601310-1"/>
    </source>
</evidence>
<evidence type="ECO:0000256" key="3">
    <source>
        <dbReference type="PROSITE-ProRule" id="PRU00464"/>
    </source>
</evidence>
<evidence type="ECO:0000313" key="5">
    <source>
        <dbReference type="EMBL" id="ROW15768.1"/>
    </source>
</evidence>
<dbReference type="PRINTS" id="PR00332">
    <property type="entry name" value="HISTRIAD"/>
</dbReference>
<dbReference type="PROSITE" id="PS00892">
    <property type="entry name" value="HIT_1"/>
    <property type="match status" value="1"/>
</dbReference>
<comment type="caution">
    <text evidence="5">The sequence shown here is derived from an EMBL/GenBank/DDBJ whole genome shotgun (WGS) entry which is preliminary data.</text>
</comment>
<dbReference type="InterPro" id="IPR039384">
    <property type="entry name" value="HINT"/>
</dbReference>
<dbReference type="PROSITE" id="PS51084">
    <property type="entry name" value="HIT_2"/>
    <property type="match status" value="1"/>
</dbReference>
<dbReference type="AlphaFoldDB" id="A0A423XI29"/>
<name>A0A423XI29_9PEZI</name>
<dbReference type="InParanoid" id="A0A423XI29"/>
<evidence type="ECO:0000313" key="6">
    <source>
        <dbReference type="Proteomes" id="UP000285146"/>
    </source>
</evidence>
<dbReference type="EMBL" id="LKEB01000008">
    <property type="protein sequence ID" value="ROW15768.1"/>
    <property type="molecule type" value="Genomic_DNA"/>
</dbReference>
<organism evidence="5 6">
    <name type="scientific">Cytospora leucostoma</name>
    <dbReference type="NCBI Taxonomy" id="1230097"/>
    <lineage>
        <taxon>Eukaryota</taxon>
        <taxon>Fungi</taxon>
        <taxon>Dikarya</taxon>
        <taxon>Ascomycota</taxon>
        <taxon>Pezizomycotina</taxon>
        <taxon>Sordariomycetes</taxon>
        <taxon>Sordariomycetidae</taxon>
        <taxon>Diaporthales</taxon>
        <taxon>Cytosporaceae</taxon>
        <taxon>Cytospora</taxon>
    </lineage>
</organism>
<evidence type="ECO:0000259" key="4">
    <source>
        <dbReference type="PROSITE" id="PS51084"/>
    </source>
</evidence>
<proteinExistence type="predicted"/>
<feature type="short sequence motif" description="Histidine triad motif" evidence="2 3">
    <location>
        <begin position="94"/>
        <end position="98"/>
    </location>
</feature>
<dbReference type="InterPro" id="IPR036265">
    <property type="entry name" value="HIT-like_sf"/>
</dbReference>
<gene>
    <name evidence="5" type="ORF">VPNG_02082</name>
</gene>
<feature type="active site" description="Tele-AMP-histidine intermediate" evidence="1">
    <location>
        <position position="96"/>
    </location>
</feature>
<dbReference type="FunCoup" id="A0A423XI29">
    <property type="interactions" value="580"/>
</dbReference>
<reference evidence="5 6" key="1">
    <citation type="submission" date="2015-09" db="EMBL/GenBank/DDBJ databases">
        <title>Host preference determinants of Valsa canker pathogens revealed by comparative genomics.</title>
        <authorList>
            <person name="Yin Z."/>
            <person name="Huang L."/>
        </authorList>
    </citation>
    <scope>NUCLEOTIDE SEQUENCE [LARGE SCALE GENOMIC DNA]</scope>
    <source>
        <strain evidence="5 6">SXYLt</strain>
    </source>
</reference>
<feature type="domain" description="HIT" evidence="4">
    <location>
        <begin position="6"/>
        <end position="109"/>
    </location>
</feature>
<dbReference type="InterPro" id="IPR001310">
    <property type="entry name" value="Histidine_triad_HIT"/>
</dbReference>
<dbReference type="InterPro" id="IPR011146">
    <property type="entry name" value="HIT-like"/>
</dbReference>
<sequence length="134" mass="15068">MAANCIFCKIIKGEIPSFKLYETEKTLAFMDIQPLSKGHALIVPKYHAERLPEVPDEYLTELLPIAKKLAKAIDAENYNVLQNNGKLANQEVGHVHVHIIPKPNRTEGLGIGWPKQSVEMDELKALAEQIKEKI</sequence>
<dbReference type="Proteomes" id="UP000285146">
    <property type="component" value="Unassembled WGS sequence"/>
</dbReference>
<accession>A0A423XI29</accession>
<dbReference type="GO" id="GO:0003824">
    <property type="term" value="F:catalytic activity"/>
    <property type="evidence" value="ECO:0007669"/>
    <property type="project" value="InterPro"/>
</dbReference>
<dbReference type="Pfam" id="PF01230">
    <property type="entry name" value="HIT"/>
    <property type="match status" value="1"/>
</dbReference>
<dbReference type="CDD" id="cd01277">
    <property type="entry name" value="HINT_subgroup"/>
    <property type="match status" value="1"/>
</dbReference>
<dbReference type="OrthoDB" id="672793at2759"/>
<evidence type="ECO:0000256" key="2">
    <source>
        <dbReference type="PIRSR" id="PIRSR601310-3"/>
    </source>
</evidence>
<dbReference type="STRING" id="1230097.A0A423XI29"/>
<keyword evidence="6" id="KW-1185">Reference proteome</keyword>
<protein>
    <recommendedName>
        <fullName evidence="4">HIT domain-containing protein</fullName>
    </recommendedName>
</protein>
<dbReference type="SUPFAM" id="SSF54197">
    <property type="entry name" value="HIT-like"/>
    <property type="match status" value="1"/>
</dbReference>
<dbReference type="InterPro" id="IPR019808">
    <property type="entry name" value="Histidine_triad_CS"/>
</dbReference>
<dbReference type="PANTHER" id="PTHR46648:SF1">
    <property type="entry name" value="ADENOSINE 5'-MONOPHOSPHORAMIDASE HNT1"/>
    <property type="match status" value="1"/>
</dbReference>
<dbReference type="Gene3D" id="3.30.428.10">
    <property type="entry name" value="HIT-like"/>
    <property type="match status" value="1"/>
</dbReference>
<dbReference type="PANTHER" id="PTHR46648">
    <property type="entry name" value="HIT FAMILY PROTEIN 1"/>
    <property type="match status" value="1"/>
</dbReference>
<dbReference type="GO" id="GO:0009117">
    <property type="term" value="P:nucleotide metabolic process"/>
    <property type="evidence" value="ECO:0007669"/>
    <property type="project" value="TreeGrafter"/>
</dbReference>